<dbReference type="AlphaFoldDB" id="A0A2S8GQX5"/>
<keyword evidence="2" id="KW-0732">Signal</keyword>
<reference evidence="3 4" key="1">
    <citation type="submission" date="2018-02" db="EMBL/GenBank/DDBJ databases">
        <title>Comparative genomes isolates from brazilian mangrove.</title>
        <authorList>
            <person name="Araujo J.E."/>
            <person name="Taketani R.G."/>
            <person name="Silva M.C.P."/>
            <person name="Loureco M.V."/>
            <person name="Andreote F.D."/>
        </authorList>
    </citation>
    <scope>NUCLEOTIDE SEQUENCE [LARGE SCALE GENOMIC DNA]</scope>
    <source>
        <strain evidence="3 4">Nap-Phe MGV</strain>
    </source>
</reference>
<dbReference type="EMBL" id="PUHZ01000007">
    <property type="protein sequence ID" value="PQO46840.1"/>
    <property type="molecule type" value="Genomic_DNA"/>
</dbReference>
<gene>
    <name evidence="3" type="ORF">C5Y93_06735</name>
</gene>
<sequence>MKFRSRVPAARFKQRLIRPTAWAVLLIGLVSAAVAQAAAPGAAAISRTDSQGPVKITATLEKGTAQIAEPVSLTLTVDVPENVLVTLPQDQPQLGTFNVLSATDTTDIPTAAGRQWVRRYQLESLTPGEQTVPPISIAYSDQRTASPTSDLAQSPAMNVMITSALEGTPDPLQFRDIKGVVDLPVQETPNNAWLYWSVGSGACLALAGAALLIWPSRSSQLSAKDRALAQLAELKRADLLQSGQTELFYVRLTNIVRHYVENQFAIAAPKLTTDEFLEAAVSSSQLDDQQRGMLRVFLSLADLVKFAQFQPGGDDANLAIERASQFIETSAAKQPSDNIPAVAKENA</sequence>
<evidence type="ECO:0008006" key="5">
    <source>
        <dbReference type="Google" id="ProtNLM"/>
    </source>
</evidence>
<evidence type="ECO:0000313" key="3">
    <source>
        <dbReference type="EMBL" id="PQO46840.1"/>
    </source>
</evidence>
<protein>
    <recommendedName>
        <fullName evidence="5">Protein BatD</fullName>
    </recommendedName>
</protein>
<dbReference type="Proteomes" id="UP000237819">
    <property type="component" value="Unassembled WGS sequence"/>
</dbReference>
<keyword evidence="1" id="KW-1133">Transmembrane helix</keyword>
<organism evidence="3 4">
    <name type="scientific">Blastopirellula marina</name>
    <dbReference type="NCBI Taxonomy" id="124"/>
    <lineage>
        <taxon>Bacteria</taxon>
        <taxon>Pseudomonadati</taxon>
        <taxon>Planctomycetota</taxon>
        <taxon>Planctomycetia</taxon>
        <taxon>Pirellulales</taxon>
        <taxon>Pirellulaceae</taxon>
        <taxon>Blastopirellula</taxon>
    </lineage>
</organism>
<name>A0A2S8GQX5_9BACT</name>
<feature type="signal peptide" evidence="2">
    <location>
        <begin position="1"/>
        <end position="37"/>
    </location>
</feature>
<comment type="caution">
    <text evidence="3">The sequence shown here is derived from an EMBL/GenBank/DDBJ whole genome shotgun (WGS) entry which is preliminary data.</text>
</comment>
<dbReference type="OrthoDB" id="260093at2"/>
<evidence type="ECO:0000313" key="4">
    <source>
        <dbReference type="Proteomes" id="UP000237819"/>
    </source>
</evidence>
<keyword evidence="1" id="KW-0812">Transmembrane</keyword>
<feature type="transmembrane region" description="Helical" evidence="1">
    <location>
        <begin position="193"/>
        <end position="214"/>
    </location>
</feature>
<evidence type="ECO:0000256" key="2">
    <source>
        <dbReference type="SAM" id="SignalP"/>
    </source>
</evidence>
<dbReference type="RefSeq" id="WP_105334639.1">
    <property type="nucleotide sequence ID" value="NZ_PUHZ01000007.1"/>
</dbReference>
<feature type="chain" id="PRO_5015522544" description="Protein BatD" evidence="2">
    <location>
        <begin position="38"/>
        <end position="347"/>
    </location>
</feature>
<accession>A0A2S8GQX5</accession>
<proteinExistence type="predicted"/>
<evidence type="ECO:0000256" key="1">
    <source>
        <dbReference type="SAM" id="Phobius"/>
    </source>
</evidence>
<keyword evidence="1" id="KW-0472">Membrane</keyword>